<dbReference type="RefSeq" id="WP_132554378.1">
    <property type="nucleotide sequence ID" value="NZ_SMBK01000030.1"/>
</dbReference>
<accession>A0A4R3RAQ5</accession>
<comment type="caution">
    <text evidence="1">The sequence shown here is derived from an EMBL/GenBank/DDBJ whole genome shotgun (WGS) entry which is preliminary data.</text>
</comment>
<protein>
    <submittedName>
        <fullName evidence="1">Uncharacterized protein</fullName>
    </submittedName>
</protein>
<organism evidence="1 2">
    <name type="scientific">Rhizobium azibense</name>
    <dbReference type="NCBI Taxonomy" id="1136135"/>
    <lineage>
        <taxon>Bacteria</taxon>
        <taxon>Pseudomonadati</taxon>
        <taxon>Pseudomonadota</taxon>
        <taxon>Alphaproteobacteria</taxon>
        <taxon>Hyphomicrobiales</taxon>
        <taxon>Rhizobiaceae</taxon>
        <taxon>Rhizobium/Agrobacterium group</taxon>
        <taxon>Rhizobium</taxon>
    </lineage>
</organism>
<gene>
    <name evidence="1" type="ORF">EV129_1301</name>
</gene>
<sequence>MTLATLISSILSQSFQPGWCTDDGVFGAIVTDSFGKHRLSGGVDSHAIAVDDKPQGLAEILQKTEAVSDLNI</sequence>
<dbReference type="Proteomes" id="UP000295507">
    <property type="component" value="Unassembled WGS sequence"/>
</dbReference>
<proteinExistence type="predicted"/>
<name>A0A4R3RAQ5_9HYPH</name>
<reference evidence="1 2" key="1">
    <citation type="submission" date="2019-03" db="EMBL/GenBank/DDBJ databases">
        <title>Genomic Encyclopedia of Type Strains, Phase IV (KMG-V): Genome sequencing to study the core and pangenomes of soil and plant-associated prokaryotes.</title>
        <authorList>
            <person name="Whitman W."/>
        </authorList>
    </citation>
    <scope>NUCLEOTIDE SEQUENCE [LARGE SCALE GENOMIC DNA]</scope>
    <source>
        <strain evidence="1 2">IE4868</strain>
    </source>
</reference>
<dbReference type="EMBL" id="SMBK01000030">
    <property type="protein sequence ID" value="TCU31307.1"/>
    <property type="molecule type" value="Genomic_DNA"/>
</dbReference>
<evidence type="ECO:0000313" key="1">
    <source>
        <dbReference type="EMBL" id="TCU31307.1"/>
    </source>
</evidence>
<evidence type="ECO:0000313" key="2">
    <source>
        <dbReference type="Proteomes" id="UP000295507"/>
    </source>
</evidence>
<dbReference type="AlphaFoldDB" id="A0A4R3RAQ5"/>